<dbReference type="InterPro" id="IPR001173">
    <property type="entry name" value="Glyco_trans_2-like"/>
</dbReference>
<reference evidence="3" key="1">
    <citation type="journal article" date="2012" name="Stand. Genomic Sci.">
        <title>Genome sequence of strain HIMB624, a cultured representative from the OM43 clade of marine Betaproteobacteria.</title>
        <authorList>
            <person name="Huggett M.J."/>
            <person name="Hayakawa D.H."/>
            <person name="Rappe M.S."/>
        </authorList>
    </citation>
    <scope>NUCLEOTIDE SEQUENCE [LARGE SCALE GENOMIC DNA]</scope>
    <source>
        <strain evidence="3">KB13</strain>
    </source>
</reference>
<dbReference type="Pfam" id="PF00535">
    <property type="entry name" value="Glycos_transf_2"/>
    <property type="match status" value="1"/>
</dbReference>
<dbReference type="Proteomes" id="UP000004188">
    <property type="component" value="Unassembled WGS sequence"/>
</dbReference>
<keyword evidence="3" id="KW-1185">Reference proteome</keyword>
<dbReference type="InterPro" id="IPR029044">
    <property type="entry name" value="Nucleotide-diphossugar_trans"/>
</dbReference>
<dbReference type="eggNOG" id="COG1216">
    <property type="taxonomic scope" value="Bacteria"/>
</dbReference>
<feature type="domain" description="Glycosyltransferase 2-like" evidence="1">
    <location>
        <begin position="21"/>
        <end position="144"/>
    </location>
</feature>
<sequence length="284" mass="33621">MKKDIAVVLTTFFPNKKNFYCISKICEQFSKILIYDNSASLEVKKKLLSLKSKYVHLELIFNPKNLGIASSLNNGVLKLNKYEWILFFDQDTLIQDNLNIHLKKFIANNKFDILGLNYQYSKNFSNNESFIESSKRTIISGMLVNSLVFNSLTFRNNFLLDLVDHDFCFRAKNKGFRIFKTKQPLIKHSIGNMSENKFLFIMKKRLNHNNFRYYLIARNKIWFDKLNKNHLCINTLWKLIFEFFLIILFDKQVVKKLRAHFFGIYHGLSNKSHDLPSIIKRFGL</sequence>
<keyword evidence="2" id="KW-0808">Transferase</keyword>
<dbReference type="EMBL" id="DS995299">
    <property type="protein sequence ID" value="EDZ63893.1"/>
    <property type="molecule type" value="Genomic_DNA"/>
</dbReference>
<accession>B6BTD1</accession>
<dbReference type="HOGENOM" id="CLU_023845_9_1_4"/>
<evidence type="ECO:0000313" key="3">
    <source>
        <dbReference type="Proteomes" id="UP000004188"/>
    </source>
</evidence>
<dbReference type="Gene3D" id="3.90.550.10">
    <property type="entry name" value="Spore Coat Polysaccharide Biosynthesis Protein SpsA, Chain A"/>
    <property type="match status" value="1"/>
</dbReference>
<name>B6BTD1_9PROT</name>
<dbReference type="STRING" id="314607.KB13_24"/>
<proteinExistence type="predicted"/>
<dbReference type="GO" id="GO:0016740">
    <property type="term" value="F:transferase activity"/>
    <property type="evidence" value="ECO:0007669"/>
    <property type="project" value="UniProtKB-KW"/>
</dbReference>
<organism evidence="2 3">
    <name type="scientific">beta proteobacterium KB13</name>
    <dbReference type="NCBI Taxonomy" id="314607"/>
    <lineage>
        <taxon>Bacteria</taxon>
        <taxon>Pseudomonadati</taxon>
        <taxon>Pseudomonadota</taxon>
        <taxon>Betaproteobacteria</taxon>
        <taxon>Nitrosomonadales</taxon>
        <taxon>OM43 clade</taxon>
    </lineage>
</organism>
<dbReference type="SUPFAM" id="SSF53448">
    <property type="entry name" value="Nucleotide-diphospho-sugar transferases"/>
    <property type="match status" value="1"/>
</dbReference>
<evidence type="ECO:0000259" key="1">
    <source>
        <dbReference type="Pfam" id="PF00535"/>
    </source>
</evidence>
<evidence type="ECO:0000313" key="2">
    <source>
        <dbReference type="EMBL" id="EDZ63893.1"/>
    </source>
</evidence>
<protein>
    <submittedName>
        <fullName evidence="2">Glycosyl transferase, group 2 family protein</fullName>
    </submittedName>
</protein>
<dbReference type="AlphaFoldDB" id="B6BTD1"/>
<gene>
    <name evidence="2" type="ORF">KB13_24</name>
</gene>